<evidence type="ECO:0000313" key="9">
    <source>
        <dbReference type="EMBL" id="SNT11834.1"/>
    </source>
</evidence>
<evidence type="ECO:0000256" key="2">
    <source>
        <dbReference type="ARBA" id="ARBA00022505"/>
    </source>
</evidence>
<proteinExistence type="predicted"/>
<feature type="domain" description="Mop" evidence="8">
    <location>
        <begin position="292"/>
        <end position="358"/>
    </location>
</feature>
<dbReference type="InterPro" id="IPR008995">
    <property type="entry name" value="Mo/tungstate-bd_C_term_dom"/>
</dbReference>
<keyword evidence="1" id="KW-0813">Transport</keyword>
<dbReference type="Pfam" id="PF00005">
    <property type="entry name" value="ABC_tran"/>
    <property type="match status" value="1"/>
</dbReference>
<evidence type="ECO:0000313" key="10">
    <source>
        <dbReference type="Proteomes" id="UP000198426"/>
    </source>
</evidence>
<dbReference type="SMART" id="SM00382">
    <property type="entry name" value="AAA"/>
    <property type="match status" value="1"/>
</dbReference>
<keyword evidence="4" id="KW-0547">Nucleotide-binding</keyword>
<dbReference type="SUPFAM" id="SSF50331">
    <property type="entry name" value="MOP-like"/>
    <property type="match status" value="1"/>
</dbReference>
<accession>A0A239K3U4</accession>
<evidence type="ECO:0000259" key="7">
    <source>
        <dbReference type="PROSITE" id="PS50893"/>
    </source>
</evidence>
<evidence type="ECO:0000256" key="6">
    <source>
        <dbReference type="PROSITE-ProRule" id="PRU01213"/>
    </source>
</evidence>
<dbReference type="Pfam" id="PF03459">
    <property type="entry name" value="TOBE"/>
    <property type="match status" value="1"/>
</dbReference>
<dbReference type="NCBIfam" id="TIGR02142">
    <property type="entry name" value="modC_ABC"/>
    <property type="match status" value="1"/>
</dbReference>
<dbReference type="OrthoDB" id="9802264at2"/>
<evidence type="ECO:0000256" key="3">
    <source>
        <dbReference type="ARBA" id="ARBA00022519"/>
    </source>
</evidence>
<evidence type="ECO:0000256" key="1">
    <source>
        <dbReference type="ARBA" id="ARBA00022448"/>
    </source>
</evidence>
<evidence type="ECO:0000256" key="5">
    <source>
        <dbReference type="ARBA" id="ARBA00022840"/>
    </source>
</evidence>
<gene>
    <name evidence="9" type="ORF">SAMN05421757_106187</name>
</gene>
<feature type="domain" description="ABC transporter" evidence="7">
    <location>
        <begin position="3"/>
        <end position="233"/>
    </location>
</feature>
<dbReference type="PROSITE" id="PS51866">
    <property type="entry name" value="MOP"/>
    <property type="match status" value="1"/>
</dbReference>
<sequence length="371" mass="39698">MMLRVEVRAEAPIPLDLAFEVGQGELLALVGPSGSGKTTTLRAIAGLWQPAAGRVTVGDADWLDTARRLSLPPHRRRAGVVFQSYALFPHMSAVGNVAAAIDDLPREARRAEAERLLGLVHLGGLGDRLPAELSGGQQQRVALARALARKPEVLLLDEPFSAVDRATRERLHEELVALRRHLAMPVVLVTHDIGEAQLLADRMLVLDRGRSIANGSTAEVMSDPAALRHLGLREVAAMLTARFVAQEEDGTSRLDSAGGPIWLPRIEAAPGQRLRMRILAHEVILSRSHPEGLSAQNILEGRVAAVTPGDGPGVMVRVAIGEDELLARVTRRAIASLALAPGDTVFAILKSMSVARDHVMTDRGTAGRADG</sequence>
<dbReference type="SUPFAM" id="SSF52540">
    <property type="entry name" value="P-loop containing nucleoside triphosphate hydrolases"/>
    <property type="match status" value="1"/>
</dbReference>
<name>A0A239K3U4_9RHOB</name>
<dbReference type="RefSeq" id="WP_089234125.1">
    <property type="nucleotide sequence ID" value="NZ_FZOY01000006.1"/>
</dbReference>
<organism evidence="9 10">
    <name type="scientific">Tropicimonas sediminicola</name>
    <dbReference type="NCBI Taxonomy" id="1031541"/>
    <lineage>
        <taxon>Bacteria</taxon>
        <taxon>Pseudomonadati</taxon>
        <taxon>Pseudomonadota</taxon>
        <taxon>Alphaproteobacteria</taxon>
        <taxon>Rhodobacterales</taxon>
        <taxon>Roseobacteraceae</taxon>
        <taxon>Tropicimonas</taxon>
    </lineage>
</organism>
<keyword evidence="10" id="KW-1185">Reference proteome</keyword>
<dbReference type="InterPro" id="IPR005116">
    <property type="entry name" value="Transp-assoc_OB_typ1"/>
</dbReference>
<dbReference type="PROSITE" id="PS00211">
    <property type="entry name" value="ABC_TRANSPORTER_1"/>
    <property type="match status" value="1"/>
</dbReference>
<dbReference type="GO" id="GO:0016887">
    <property type="term" value="F:ATP hydrolysis activity"/>
    <property type="evidence" value="ECO:0007669"/>
    <property type="project" value="InterPro"/>
</dbReference>
<dbReference type="InterPro" id="IPR004606">
    <property type="entry name" value="Mop_domain"/>
</dbReference>
<keyword evidence="5 9" id="KW-0067">ATP-binding</keyword>
<evidence type="ECO:0000256" key="4">
    <source>
        <dbReference type="ARBA" id="ARBA00022741"/>
    </source>
</evidence>
<dbReference type="InterPro" id="IPR003439">
    <property type="entry name" value="ABC_transporter-like_ATP-bd"/>
</dbReference>
<dbReference type="Gene3D" id="3.40.50.300">
    <property type="entry name" value="P-loop containing nucleotide triphosphate hydrolases"/>
    <property type="match status" value="1"/>
</dbReference>
<evidence type="ECO:0000259" key="8">
    <source>
        <dbReference type="PROSITE" id="PS51866"/>
    </source>
</evidence>
<dbReference type="InterPro" id="IPR027417">
    <property type="entry name" value="P-loop_NTPase"/>
</dbReference>
<dbReference type="Proteomes" id="UP000198426">
    <property type="component" value="Unassembled WGS sequence"/>
</dbReference>
<dbReference type="PANTHER" id="PTHR42781">
    <property type="entry name" value="SPERMIDINE/PUTRESCINE IMPORT ATP-BINDING PROTEIN POTA"/>
    <property type="match status" value="1"/>
</dbReference>
<dbReference type="PROSITE" id="PS50893">
    <property type="entry name" value="ABC_TRANSPORTER_2"/>
    <property type="match status" value="1"/>
</dbReference>
<keyword evidence="3" id="KW-0472">Membrane</keyword>
<keyword evidence="3" id="KW-1003">Cell membrane</keyword>
<dbReference type="Gene3D" id="2.40.50.100">
    <property type="match status" value="1"/>
</dbReference>
<dbReference type="GO" id="GO:0140359">
    <property type="term" value="F:ABC-type transporter activity"/>
    <property type="evidence" value="ECO:0007669"/>
    <property type="project" value="InterPro"/>
</dbReference>
<dbReference type="InterPro" id="IPR011868">
    <property type="entry name" value="ModC_ABC_ATP-bd"/>
</dbReference>
<keyword evidence="3" id="KW-0997">Cell inner membrane</keyword>
<protein>
    <submittedName>
        <fullName evidence="9">Molybdate transport system ATP-binding protein</fullName>
    </submittedName>
</protein>
<keyword evidence="2 6" id="KW-0500">Molybdenum</keyword>
<dbReference type="InterPro" id="IPR003593">
    <property type="entry name" value="AAA+_ATPase"/>
</dbReference>
<dbReference type="PANTHER" id="PTHR42781:SF4">
    <property type="entry name" value="SPERMIDINE_PUTRESCINE IMPORT ATP-BINDING PROTEIN POTA"/>
    <property type="match status" value="1"/>
</dbReference>
<dbReference type="InterPro" id="IPR017871">
    <property type="entry name" value="ABC_transporter-like_CS"/>
</dbReference>
<dbReference type="GO" id="GO:0005524">
    <property type="term" value="F:ATP binding"/>
    <property type="evidence" value="ECO:0007669"/>
    <property type="project" value="UniProtKB-KW"/>
</dbReference>
<dbReference type="GO" id="GO:0015098">
    <property type="term" value="F:molybdate ion transmembrane transporter activity"/>
    <property type="evidence" value="ECO:0007669"/>
    <property type="project" value="InterPro"/>
</dbReference>
<dbReference type="AlphaFoldDB" id="A0A239K3U4"/>
<reference evidence="9 10" key="1">
    <citation type="submission" date="2017-06" db="EMBL/GenBank/DDBJ databases">
        <authorList>
            <person name="Kim H.J."/>
            <person name="Triplett B.A."/>
        </authorList>
    </citation>
    <scope>NUCLEOTIDE SEQUENCE [LARGE SCALE GENOMIC DNA]</scope>
    <source>
        <strain evidence="9 10">DSM 29339</strain>
    </source>
</reference>
<dbReference type="EMBL" id="FZOY01000006">
    <property type="protein sequence ID" value="SNT11834.1"/>
    <property type="molecule type" value="Genomic_DNA"/>
</dbReference>
<dbReference type="InterPro" id="IPR050093">
    <property type="entry name" value="ABC_SmlMolc_Importer"/>
</dbReference>
<dbReference type="GO" id="GO:0016020">
    <property type="term" value="C:membrane"/>
    <property type="evidence" value="ECO:0007669"/>
    <property type="project" value="InterPro"/>
</dbReference>